<protein>
    <submittedName>
        <fullName evidence="2">Uncharacterized protein</fullName>
    </submittedName>
</protein>
<dbReference type="EMBL" id="JAUZQC010000003">
    <property type="protein sequence ID" value="KAK5873610.1"/>
    <property type="molecule type" value="Genomic_DNA"/>
</dbReference>
<dbReference type="Proteomes" id="UP001346869">
    <property type="component" value="Unassembled WGS sequence"/>
</dbReference>
<gene>
    <name evidence="2" type="ORF">PBY51_018636</name>
</gene>
<organism evidence="2 3">
    <name type="scientific">Eleginops maclovinus</name>
    <name type="common">Patagonian blennie</name>
    <name type="synonym">Eleginus maclovinus</name>
    <dbReference type="NCBI Taxonomy" id="56733"/>
    <lineage>
        <taxon>Eukaryota</taxon>
        <taxon>Metazoa</taxon>
        <taxon>Chordata</taxon>
        <taxon>Craniata</taxon>
        <taxon>Vertebrata</taxon>
        <taxon>Euteleostomi</taxon>
        <taxon>Actinopterygii</taxon>
        <taxon>Neopterygii</taxon>
        <taxon>Teleostei</taxon>
        <taxon>Neoteleostei</taxon>
        <taxon>Acanthomorphata</taxon>
        <taxon>Eupercaria</taxon>
        <taxon>Perciformes</taxon>
        <taxon>Notothenioidei</taxon>
        <taxon>Eleginopidae</taxon>
        <taxon>Eleginops</taxon>
    </lineage>
</organism>
<reference evidence="2 3" key="1">
    <citation type="journal article" date="2023" name="Genes (Basel)">
        <title>Chromosome-Level Genome Assembly and Circadian Gene Repertoire of the Patagonia Blennie Eleginops maclovinus-The Closest Ancestral Proxy of Antarctic Cryonotothenioids.</title>
        <authorList>
            <person name="Cheng C.C."/>
            <person name="Rivera-Colon A.G."/>
            <person name="Minhas B.F."/>
            <person name="Wilson L."/>
            <person name="Rayamajhi N."/>
            <person name="Vargas-Chacoff L."/>
            <person name="Catchen J.M."/>
        </authorList>
    </citation>
    <scope>NUCLEOTIDE SEQUENCE [LARGE SCALE GENOMIC DNA]</scope>
    <source>
        <strain evidence="2">JMC-PN-2008</strain>
    </source>
</reference>
<evidence type="ECO:0000313" key="2">
    <source>
        <dbReference type="EMBL" id="KAK5873610.1"/>
    </source>
</evidence>
<sequence length="89" mass="9747">MEVTEKTPALNLRPTEGVKKKEESGEREVELADGRNTRRGNKLGETITYSDRPGGAVLLAARGVGPQRGPSYPRWMGLSLRTKLILGVE</sequence>
<evidence type="ECO:0000313" key="3">
    <source>
        <dbReference type="Proteomes" id="UP001346869"/>
    </source>
</evidence>
<keyword evidence="3" id="KW-1185">Reference proteome</keyword>
<evidence type="ECO:0000256" key="1">
    <source>
        <dbReference type="SAM" id="MobiDB-lite"/>
    </source>
</evidence>
<feature type="compositionally biased region" description="Basic and acidic residues" evidence="1">
    <location>
        <begin position="16"/>
        <end position="36"/>
    </location>
</feature>
<accession>A0AAN7YAA1</accession>
<name>A0AAN7YAA1_ELEMC</name>
<proteinExistence type="predicted"/>
<feature type="region of interest" description="Disordered" evidence="1">
    <location>
        <begin position="1"/>
        <end position="48"/>
    </location>
</feature>
<dbReference type="AlphaFoldDB" id="A0AAN7YAA1"/>
<reference evidence="2 3" key="2">
    <citation type="journal article" date="2023" name="Mol. Biol. Evol.">
        <title>Genomics of Secondarily Temperate Adaptation in the Only Non-Antarctic Icefish.</title>
        <authorList>
            <person name="Rivera-Colon A.G."/>
            <person name="Rayamajhi N."/>
            <person name="Minhas B.F."/>
            <person name="Madrigal G."/>
            <person name="Bilyk K.T."/>
            <person name="Yoon V."/>
            <person name="Hune M."/>
            <person name="Gregory S."/>
            <person name="Cheng C.H.C."/>
            <person name="Catchen J.M."/>
        </authorList>
    </citation>
    <scope>NUCLEOTIDE SEQUENCE [LARGE SCALE GENOMIC DNA]</scope>
    <source>
        <strain evidence="2">JMC-PN-2008</strain>
    </source>
</reference>
<comment type="caution">
    <text evidence="2">The sequence shown here is derived from an EMBL/GenBank/DDBJ whole genome shotgun (WGS) entry which is preliminary data.</text>
</comment>